<comment type="caution">
    <text evidence="2">The sequence shown here is derived from an EMBL/GenBank/DDBJ whole genome shotgun (WGS) entry which is preliminary data.</text>
</comment>
<sequence>MPSDSDQTQIPEQRCTQCRRIPWSIQDWDLLSEFVRNIPRNRFEFYENSVSEHWRRFNYPIDTLDLVTIVLRLDRISNRSAVYGANMDRLRALVGEYGETDNEGGEAPPTSGDETPFTLIQLPTTKEGFVYFRLHSNIGFIGNPAAEGCWLCRSLQAYAGFGPLSQLPRPFEWTHDLWLKRPRRSYFHPWDLRFFDILLQNHRAISLFELSSDDEREIRYPLLKFGFIIIGTSISELQGIRIPILSAKTTDQTEKFSFSNSTSNPDSNLPILELTMMTAIRQGTRNEDVKSLVDEVILPWIQSCDDAHDKCRPKRSRNQDCLPTRLIDVGSSPSDQFCRIVVSENIANQTEPLRYLALSYCWGIGGSNESAKTKPENLKERRRAIDVSSLPPLIQDAILLTRLMRVRFLWVDALCIIQDDDQRDFTLEAANMGSYYANAYCLISASGFSDSSKELFPERGVANHPTKVCTLGYDGEEKKFQVLPDPAIALMKKMVKSLPVMQRAWCLQERLLSTRAVHVTPEAVFWKCHTEREKAEFDCGNARNIVPPLEPYEIFGQNWTADIWQHWSSVVQTYSNMSLGREDDRLPAIQGLGDQLAVRYEDKYFAGVFLSHLAQGLVWRGRARPKELRSTRCPTWSWGTSRSVKFHECSESLVEAGDDTFPSSWDAIELLRPEHRALRLSAPLFSLSDLPFTEKLTFHQSVYRCPDMNISFSFWFDENGHNPLPEDQNKVKIALLGHRSDYDYLVGLILQESALSSEYFERLGFVMTLPLGQKPYGSGWDKKAMCNAYRRDFLLI</sequence>
<keyword evidence="3" id="KW-1185">Reference proteome</keyword>
<dbReference type="OrthoDB" id="3486565at2759"/>
<proteinExistence type="predicted"/>
<dbReference type="EMBL" id="JAAOAN010000099">
    <property type="protein sequence ID" value="KAF5722055.1"/>
    <property type="molecule type" value="Genomic_DNA"/>
</dbReference>
<evidence type="ECO:0000259" key="1">
    <source>
        <dbReference type="Pfam" id="PF06985"/>
    </source>
</evidence>
<dbReference type="InterPro" id="IPR010730">
    <property type="entry name" value="HET"/>
</dbReference>
<evidence type="ECO:0000313" key="3">
    <source>
        <dbReference type="Proteomes" id="UP000544331"/>
    </source>
</evidence>
<evidence type="ECO:0000313" key="2">
    <source>
        <dbReference type="EMBL" id="KAF5722055.1"/>
    </source>
</evidence>
<dbReference type="Pfam" id="PF06985">
    <property type="entry name" value="HET"/>
    <property type="match status" value="1"/>
</dbReference>
<dbReference type="Proteomes" id="UP000544331">
    <property type="component" value="Unassembled WGS sequence"/>
</dbReference>
<feature type="domain" description="Heterokaryon incompatibility" evidence="1">
    <location>
        <begin position="355"/>
        <end position="509"/>
    </location>
</feature>
<protein>
    <recommendedName>
        <fullName evidence="1">Heterokaryon incompatibility domain-containing protein</fullName>
    </recommendedName>
</protein>
<accession>A0A8H6DMF1</accession>
<name>A0A8H6DMF1_9HYPO</name>
<dbReference type="PANTHER" id="PTHR33112">
    <property type="entry name" value="DOMAIN PROTEIN, PUTATIVE-RELATED"/>
    <property type="match status" value="1"/>
</dbReference>
<gene>
    <name evidence="2" type="ORF">FMUND_3221</name>
</gene>
<organism evidence="2 3">
    <name type="scientific">Fusarium mundagurra</name>
    <dbReference type="NCBI Taxonomy" id="1567541"/>
    <lineage>
        <taxon>Eukaryota</taxon>
        <taxon>Fungi</taxon>
        <taxon>Dikarya</taxon>
        <taxon>Ascomycota</taxon>
        <taxon>Pezizomycotina</taxon>
        <taxon>Sordariomycetes</taxon>
        <taxon>Hypocreomycetidae</taxon>
        <taxon>Hypocreales</taxon>
        <taxon>Nectriaceae</taxon>
        <taxon>Fusarium</taxon>
        <taxon>Fusarium fujikuroi species complex</taxon>
    </lineage>
</organism>
<dbReference type="PANTHER" id="PTHR33112:SF16">
    <property type="entry name" value="HETEROKARYON INCOMPATIBILITY DOMAIN-CONTAINING PROTEIN"/>
    <property type="match status" value="1"/>
</dbReference>
<reference evidence="2 3" key="1">
    <citation type="submission" date="2020-05" db="EMBL/GenBank/DDBJ databases">
        <title>Identification and distribution of gene clusters putatively required for synthesis of sphingolipid metabolism inhibitors in phylogenetically diverse species of the filamentous fungus Fusarium.</title>
        <authorList>
            <person name="Kim H.-S."/>
            <person name="Busman M."/>
            <person name="Brown D.W."/>
            <person name="Divon H."/>
            <person name="Uhlig S."/>
            <person name="Proctor R.H."/>
        </authorList>
    </citation>
    <scope>NUCLEOTIDE SEQUENCE [LARGE SCALE GENOMIC DNA]</scope>
    <source>
        <strain evidence="2 3">NRRL 66235</strain>
    </source>
</reference>
<dbReference type="AlphaFoldDB" id="A0A8H6DMF1"/>